<gene>
    <name evidence="1" type="ORF">ACFOY2_19300</name>
</gene>
<dbReference type="RefSeq" id="WP_379529440.1">
    <property type="nucleotide sequence ID" value="NZ_JBHSBI010000009.1"/>
</dbReference>
<proteinExistence type="predicted"/>
<dbReference type="Proteomes" id="UP001595851">
    <property type="component" value="Unassembled WGS sequence"/>
</dbReference>
<sequence>MGEERLGDDALLGRVAGRLATATGWAWQVEGDRVTGPGTVAVALGDDHTASADHVDLDFVLNVDRPEDTTIADCVVGYGGTTEEVADRAVGIWLDTTGSAVLELLTQEGRFAGHFGSQDPDGFPGWHAIHGGIVGWGTGDHHDLVQDWAVRHVLLPHLAPALKETFERDQLVGLKAFFGGGDGREIAEIRVNGVRHEAGSRALAELEWPRPEDGMSYARTFVLLVHDEGGE</sequence>
<evidence type="ECO:0000313" key="2">
    <source>
        <dbReference type="Proteomes" id="UP001595851"/>
    </source>
</evidence>
<dbReference type="InterPro" id="IPR045929">
    <property type="entry name" value="DUF6348"/>
</dbReference>
<dbReference type="EMBL" id="JBHSBI010000009">
    <property type="protein sequence ID" value="MFC4009388.1"/>
    <property type="molecule type" value="Genomic_DNA"/>
</dbReference>
<evidence type="ECO:0000313" key="1">
    <source>
        <dbReference type="EMBL" id="MFC4009388.1"/>
    </source>
</evidence>
<organism evidence="1 2">
    <name type="scientific">Nonomuraea purpurea</name>
    <dbReference type="NCBI Taxonomy" id="1849276"/>
    <lineage>
        <taxon>Bacteria</taxon>
        <taxon>Bacillati</taxon>
        <taxon>Actinomycetota</taxon>
        <taxon>Actinomycetes</taxon>
        <taxon>Streptosporangiales</taxon>
        <taxon>Streptosporangiaceae</taxon>
        <taxon>Nonomuraea</taxon>
    </lineage>
</organism>
<keyword evidence="2" id="KW-1185">Reference proteome</keyword>
<accession>A0ABV8G6L3</accession>
<dbReference type="Pfam" id="PF19875">
    <property type="entry name" value="DUF6348"/>
    <property type="match status" value="1"/>
</dbReference>
<name>A0ABV8G6L3_9ACTN</name>
<protein>
    <submittedName>
        <fullName evidence="1">DUF6348 family protein</fullName>
    </submittedName>
</protein>
<reference evidence="2" key="1">
    <citation type="journal article" date="2019" name="Int. J. Syst. Evol. Microbiol.">
        <title>The Global Catalogue of Microorganisms (GCM) 10K type strain sequencing project: providing services to taxonomists for standard genome sequencing and annotation.</title>
        <authorList>
            <consortium name="The Broad Institute Genomics Platform"/>
            <consortium name="The Broad Institute Genome Sequencing Center for Infectious Disease"/>
            <person name="Wu L."/>
            <person name="Ma J."/>
        </authorList>
    </citation>
    <scope>NUCLEOTIDE SEQUENCE [LARGE SCALE GENOMIC DNA]</scope>
    <source>
        <strain evidence="2">TBRC 1276</strain>
    </source>
</reference>
<comment type="caution">
    <text evidence="1">The sequence shown here is derived from an EMBL/GenBank/DDBJ whole genome shotgun (WGS) entry which is preliminary data.</text>
</comment>